<dbReference type="Gene3D" id="3.40.630.30">
    <property type="match status" value="1"/>
</dbReference>
<sequence length="155" mass="18139">MNVTLKTARKEDLEEIWKMQVEAFSPLLEKYQDFETSPAAETLEKIIRRFNESWTTYYFILAGGKKVGVIRVIDKKDGSPKRISPVWIMAEFRNKGYAQEAIKEAERIHGGGSWCLDTILQEKGNLHLYEKLGYRQTGRIEKINDRMDIVFYEKN</sequence>
<dbReference type="Pfam" id="PF00583">
    <property type="entry name" value="Acetyltransf_1"/>
    <property type="match status" value="1"/>
</dbReference>
<keyword evidence="3" id="KW-1185">Reference proteome</keyword>
<dbReference type="InterPro" id="IPR016181">
    <property type="entry name" value="Acyl_CoA_acyltransferase"/>
</dbReference>
<comment type="caution">
    <text evidence="2">The sequence shown here is derived from an EMBL/GenBank/DDBJ whole genome shotgun (WGS) entry which is preliminary data.</text>
</comment>
<feature type="domain" description="N-acetyltransferase" evidence="1">
    <location>
        <begin position="3"/>
        <end position="155"/>
    </location>
</feature>
<protein>
    <recommendedName>
        <fullName evidence="1">N-acetyltransferase domain-containing protein</fullName>
    </recommendedName>
</protein>
<dbReference type="SUPFAM" id="SSF55729">
    <property type="entry name" value="Acyl-CoA N-acyltransferases (Nat)"/>
    <property type="match status" value="1"/>
</dbReference>
<evidence type="ECO:0000259" key="1">
    <source>
        <dbReference type="PROSITE" id="PS51186"/>
    </source>
</evidence>
<evidence type="ECO:0000313" key="3">
    <source>
        <dbReference type="Proteomes" id="UP000518887"/>
    </source>
</evidence>
<reference evidence="2 3" key="1">
    <citation type="submission" date="2020-08" db="EMBL/GenBank/DDBJ databases">
        <title>Genomic Encyclopedia of Type Strains, Phase IV (KMG-IV): sequencing the most valuable type-strain genomes for metagenomic binning, comparative biology and taxonomic classification.</title>
        <authorList>
            <person name="Goeker M."/>
        </authorList>
    </citation>
    <scope>NUCLEOTIDE SEQUENCE [LARGE SCALE GENOMIC DNA]</scope>
    <source>
        <strain evidence="2 3">DSM 103462</strain>
    </source>
</reference>
<organism evidence="2 3">
    <name type="scientific">Treponema ruminis</name>
    <dbReference type="NCBI Taxonomy" id="744515"/>
    <lineage>
        <taxon>Bacteria</taxon>
        <taxon>Pseudomonadati</taxon>
        <taxon>Spirochaetota</taxon>
        <taxon>Spirochaetia</taxon>
        <taxon>Spirochaetales</taxon>
        <taxon>Treponemataceae</taxon>
        <taxon>Treponema</taxon>
    </lineage>
</organism>
<dbReference type="Proteomes" id="UP000518887">
    <property type="component" value="Unassembled WGS sequence"/>
</dbReference>
<name>A0A7W8LMS0_9SPIR</name>
<dbReference type="GO" id="GO:0016747">
    <property type="term" value="F:acyltransferase activity, transferring groups other than amino-acyl groups"/>
    <property type="evidence" value="ECO:0007669"/>
    <property type="project" value="InterPro"/>
</dbReference>
<proteinExistence type="predicted"/>
<dbReference type="InterPro" id="IPR000182">
    <property type="entry name" value="GNAT_dom"/>
</dbReference>
<dbReference type="AlphaFoldDB" id="A0A7W8LMS0"/>
<evidence type="ECO:0000313" key="2">
    <source>
        <dbReference type="EMBL" id="MBB5226685.1"/>
    </source>
</evidence>
<dbReference type="PROSITE" id="PS51186">
    <property type="entry name" value="GNAT"/>
    <property type="match status" value="1"/>
</dbReference>
<dbReference type="EMBL" id="JACHFQ010000006">
    <property type="protein sequence ID" value="MBB5226685.1"/>
    <property type="molecule type" value="Genomic_DNA"/>
</dbReference>
<dbReference type="RefSeq" id="WP_184660179.1">
    <property type="nucleotide sequence ID" value="NZ_CP031518.1"/>
</dbReference>
<gene>
    <name evidence="2" type="ORF">HNP76_002066</name>
</gene>
<accession>A0A7W8LMS0</accession>
<dbReference type="CDD" id="cd04301">
    <property type="entry name" value="NAT_SF"/>
    <property type="match status" value="1"/>
</dbReference>